<name>A0A2K4MNI5_9NEIS</name>
<comment type="caution">
    <text evidence="2">The sequence shown here is derived from an EMBL/GenBank/DDBJ whole genome shotgun (WGS) entry which is preliminary data.</text>
</comment>
<dbReference type="EMBL" id="PPTF01000043">
    <property type="protein sequence ID" value="POA98644.1"/>
    <property type="molecule type" value="Genomic_DNA"/>
</dbReference>
<dbReference type="SUPFAM" id="SSF52833">
    <property type="entry name" value="Thioredoxin-like"/>
    <property type="match status" value="1"/>
</dbReference>
<reference evidence="2 3" key="1">
    <citation type="submission" date="2018-01" db="EMBL/GenBank/DDBJ databases">
        <title>Genomic Sequence of Chromobacterium MWU13-2610 from wild cranberry bogs within the Cape Cod National Seashore.</title>
        <authorList>
            <person name="O'Hara-Hanley K."/>
            <person name="Soby S."/>
            <person name="Harrison A."/>
        </authorList>
    </citation>
    <scope>NUCLEOTIDE SEQUENCE [LARGE SCALE GENOMIC DNA]</scope>
    <source>
        <strain evidence="2 3">MWU13-2610</strain>
    </source>
</reference>
<feature type="signal peptide" evidence="1">
    <location>
        <begin position="1"/>
        <end position="19"/>
    </location>
</feature>
<dbReference type="Gene3D" id="3.40.30.10">
    <property type="entry name" value="Glutaredoxin"/>
    <property type="match status" value="1"/>
</dbReference>
<dbReference type="Pfam" id="PF13899">
    <property type="entry name" value="Thioredoxin_7"/>
    <property type="match status" value="1"/>
</dbReference>
<protein>
    <submittedName>
        <fullName evidence="2">Thiol reductase thioredoxin</fullName>
    </submittedName>
</protein>
<dbReference type="AlphaFoldDB" id="A0A2K4MNI5"/>
<gene>
    <name evidence="2" type="ORF">C2134_10490</name>
</gene>
<keyword evidence="1" id="KW-0732">Signal</keyword>
<proteinExistence type="predicted"/>
<evidence type="ECO:0000313" key="3">
    <source>
        <dbReference type="Proteomes" id="UP000236416"/>
    </source>
</evidence>
<sequence length="155" mass="16824">MRKFLILLSLLLASAATLAGDLPYDEKADAQAELRQTLAAARQSHQPVLLILGANWCEDCRALDAALKTGKSADLLAREFKVVKVDVGNFDHNLDIDAAYGHPIAKGIPAAVVLSPDNEVIYATRAGELADARRMSETGIYEFFERVSKVGRDAK</sequence>
<organism evidence="2 3">
    <name type="scientific">Chromobacterium sinusclupearum</name>
    <dbReference type="NCBI Taxonomy" id="2077146"/>
    <lineage>
        <taxon>Bacteria</taxon>
        <taxon>Pseudomonadati</taxon>
        <taxon>Pseudomonadota</taxon>
        <taxon>Betaproteobacteria</taxon>
        <taxon>Neisseriales</taxon>
        <taxon>Chromobacteriaceae</taxon>
        <taxon>Chromobacterium</taxon>
    </lineage>
</organism>
<accession>A0A2K4MNI5</accession>
<evidence type="ECO:0000313" key="2">
    <source>
        <dbReference type="EMBL" id="POA98644.1"/>
    </source>
</evidence>
<feature type="chain" id="PRO_5014411339" evidence="1">
    <location>
        <begin position="20"/>
        <end position="155"/>
    </location>
</feature>
<dbReference type="InterPro" id="IPR036249">
    <property type="entry name" value="Thioredoxin-like_sf"/>
</dbReference>
<keyword evidence="3" id="KW-1185">Reference proteome</keyword>
<dbReference type="RefSeq" id="WP_103319865.1">
    <property type="nucleotide sequence ID" value="NZ_PPTF01000043.1"/>
</dbReference>
<dbReference type="Proteomes" id="UP000236416">
    <property type="component" value="Unassembled WGS sequence"/>
</dbReference>
<evidence type="ECO:0000256" key="1">
    <source>
        <dbReference type="SAM" id="SignalP"/>
    </source>
</evidence>